<reference evidence="1 2" key="1">
    <citation type="submission" date="2019-07" db="EMBL/GenBank/DDBJ databases">
        <authorList>
            <person name="Hibberd C M."/>
            <person name="Gehrig L. J."/>
            <person name="Chang H.-W."/>
            <person name="Venkatesh S."/>
        </authorList>
    </citation>
    <scope>NUCLEOTIDE SEQUENCE [LARGE SCALE GENOMIC DNA]</scope>
    <source>
        <strain evidence="1">Ruminococcus_torques_SSTS_Bg7063</strain>
    </source>
</reference>
<sequence>MRLKDKVAIITGGSRGIGFATADKFLMESGFLYPEAPFPMSAKRTEIDLVMCWYFCR</sequence>
<proteinExistence type="predicted"/>
<evidence type="ECO:0000313" key="1">
    <source>
        <dbReference type="EMBL" id="VUW96296.1"/>
    </source>
</evidence>
<protein>
    <submittedName>
        <fullName evidence="1">3-ketoacyl-(Acyl-carrier-protein) reductase</fullName>
    </submittedName>
</protein>
<keyword evidence="2" id="KW-1185">Reference proteome</keyword>
<dbReference type="Gene3D" id="3.40.50.720">
    <property type="entry name" value="NAD(P)-binding Rossmann-like Domain"/>
    <property type="match status" value="1"/>
</dbReference>
<gene>
    <name evidence="1" type="ORF">RTSSTS7063_00481</name>
</gene>
<dbReference type="AlphaFoldDB" id="A0A564SMA9"/>
<dbReference type="SUPFAM" id="SSF51735">
    <property type="entry name" value="NAD(P)-binding Rossmann-fold domains"/>
    <property type="match status" value="1"/>
</dbReference>
<evidence type="ECO:0000313" key="2">
    <source>
        <dbReference type="Proteomes" id="UP000363661"/>
    </source>
</evidence>
<organism evidence="1 2">
    <name type="scientific">[Ruminococcus] torques</name>
    <dbReference type="NCBI Taxonomy" id="33039"/>
    <lineage>
        <taxon>Bacteria</taxon>
        <taxon>Bacillati</taxon>
        <taxon>Bacillota</taxon>
        <taxon>Clostridia</taxon>
        <taxon>Lachnospirales</taxon>
        <taxon>Lachnospiraceae</taxon>
        <taxon>Mediterraneibacter</taxon>
    </lineage>
</organism>
<accession>A0A564SMA9</accession>
<name>A0A564SMA9_9FIRM</name>
<dbReference type="EMBL" id="CABHNA010000024">
    <property type="protein sequence ID" value="VUW96296.1"/>
    <property type="molecule type" value="Genomic_DNA"/>
</dbReference>
<dbReference type="InterPro" id="IPR036291">
    <property type="entry name" value="NAD(P)-bd_dom_sf"/>
</dbReference>
<dbReference type="Proteomes" id="UP000363661">
    <property type="component" value="Unassembled WGS sequence"/>
</dbReference>